<accession>A0ABP6LD28</accession>
<evidence type="ECO:0000313" key="1">
    <source>
        <dbReference type="EMBL" id="GAA3039899.1"/>
    </source>
</evidence>
<dbReference type="Proteomes" id="UP001499930">
    <property type="component" value="Unassembled WGS sequence"/>
</dbReference>
<reference evidence="2" key="1">
    <citation type="journal article" date="2019" name="Int. J. Syst. Evol. Microbiol.">
        <title>The Global Catalogue of Microorganisms (GCM) 10K type strain sequencing project: providing services to taxonomists for standard genome sequencing and annotation.</title>
        <authorList>
            <consortium name="The Broad Institute Genomics Platform"/>
            <consortium name="The Broad Institute Genome Sequencing Center for Infectious Disease"/>
            <person name="Wu L."/>
            <person name="Ma J."/>
        </authorList>
    </citation>
    <scope>NUCLEOTIDE SEQUENCE [LARGE SCALE GENOMIC DNA]</scope>
    <source>
        <strain evidence="2">JCM 3106</strain>
    </source>
</reference>
<organism evidence="1 2">
    <name type="scientific">Streptosporangium longisporum</name>
    <dbReference type="NCBI Taxonomy" id="46187"/>
    <lineage>
        <taxon>Bacteria</taxon>
        <taxon>Bacillati</taxon>
        <taxon>Actinomycetota</taxon>
        <taxon>Actinomycetes</taxon>
        <taxon>Streptosporangiales</taxon>
        <taxon>Streptosporangiaceae</taxon>
        <taxon>Streptosporangium</taxon>
    </lineage>
</organism>
<name>A0ABP6LD28_9ACTN</name>
<dbReference type="EMBL" id="BAAAWD010000030">
    <property type="protein sequence ID" value="GAA3039899.1"/>
    <property type="molecule type" value="Genomic_DNA"/>
</dbReference>
<evidence type="ECO:0000313" key="2">
    <source>
        <dbReference type="Proteomes" id="UP001499930"/>
    </source>
</evidence>
<keyword evidence="2" id="KW-1185">Reference proteome</keyword>
<comment type="caution">
    <text evidence="1">The sequence shown here is derived from an EMBL/GenBank/DDBJ whole genome shotgun (WGS) entry which is preliminary data.</text>
</comment>
<dbReference type="RefSeq" id="WP_344907179.1">
    <property type="nucleotide sequence ID" value="NZ_BAAAWD010000030.1"/>
</dbReference>
<sequence length="100" mass="11618">MAKARYPLTPMERFVTWVRRDGSPFDPWLRTHHRMGARILCPAERSMTVTGTVDEWQRWASMEFPDSGSYVVPGALVPVTIDREADLGEYVEPNVWMRHL</sequence>
<dbReference type="Gene3D" id="3.40.630.30">
    <property type="match status" value="1"/>
</dbReference>
<proteinExistence type="predicted"/>
<gene>
    <name evidence="1" type="ORF">GCM10017559_80300</name>
</gene>
<protein>
    <submittedName>
        <fullName evidence="1">Uncharacterized protein</fullName>
    </submittedName>
</protein>